<dbReference type="RefSeq" id="WP_212609607.1">
    <property type="nucleotide sequence ID" value="NZ_CP073910.1"/>
</dbReference>
<dbReference type="GO" id="GO:0000271">
    <property type="term" value="P:polysaccharide biosynthetic process"/>
    <property type="evidence" value="ECO:0007669"/>
    <property type="project" value="InterPro"/>
</dbReference>
<accession>A0A975K7F0</accession>
<feature type="transmembrane region" description="Helical" evidence="5">
    <location>
        <begin position="45"/>
        <end position="64"/>
    </location>
</feature>
<keyword evidence="8" id="KW-1185">Reference proteome</keyword>
<dbReference type="Proteomes" id="UP000681425">
    <property type="component" value="Chromosome"/>
</dbReference>
<feature type="transmembrane region" description="Helical" evidence="5">
    <location>
        <begin position="85"/>
        <end position="102"/>
    </location>
</feature>
<evidence type="ECO:0000256" key="2">
    <source>
        <dbReference type="ARBA" id="ARBA00022692"/>
    </source>
</evidence>
<evidence type="ECO:0000256" key="5">
    <source>
        <dbReference type="SAM" id="Phobius"/>
    </source>
</evidence>
<dbReference type="EMBL" id="CP073910">
    <property type="protein sequence ID" value="QUT06171.1"/>
    <property type="molecule type" value="Genomic_DNA"/>
</dbReference>
<keyword evidence="4 5" id="KW-0472">Membrane</keyword>
<name>A0A975K7F0_9SPHN</name>
<evidence type="ECO:0000259" key="6">
    <source>
        <dbReference type="Pfam" id="PF04138"/>
    </source>
</evidence>
<protein>
    <submittedName>
        <fullName evidence="7">GtrA family protein</fullName>
    </submittedName>
</protein>
<dbReference type="Pfam" id="PF04138">
    <property type="entry name" value="GtrA_DPMS_TM"/>
    <property type="match status" value="1"/>
</dbReference>
<evidence type="ECO:0000256" key="3">
    <source>
        <dbReference type="ARBA" id="ARBA00022989"/>
    </source>
</evidence>
<comment type="subcellular location">
    <subcellularLocation>
        <location evidence="1">Membrane</location>
        <topology evidence="1">Multi-pass membrane protein</topology>
    </subcellularLocation>
</comment>
<feature type="transmembrane region" description="Helical" evidence="5">
    <location>
        <begin position="20"/>
        <end position="39"/>
    </location>
</feature>
<evidence type="ECO:0000313" key="7">
    <source>
        <dbReference type="EMBL" id="QUT06171.1"/>
    </source>
</evidence>
<organism evidence="7 8">
    <name type="scientific">Sphingobium phenoxybenzoativorans</name>
    <dbReference type="NCBI Taxonomy" id="1592790"/>
    <lineage>
        <taxon>Bacteria</taxon>
        <taxon>Pseudomonadati</taxon>
        <taxon>Pseudomonadota</taxon>
        <taxon>Alphaproteobacteria</taxon>
        <taxon>Sphingomonadales</taxon>
        <taxon>Sphingomonadaceae</taxon>
        <taxon>Sphingobium</taxon>
    </lineage>
</organism>
<keyword evidence="3 5" id="KW-1133">Transmembrane helix</keyword>
<evidence type="ECO:0000256" key="4">
    <source>
        <dbReference type="ARBA" id="ARBA00023136"/>
    </source>
</evidence>
<proteinExistence type="predicted"/>
<dbReference type="KEGG" id="spph:KFK14_01375"/>
<dbReference type="AlphaFoldDB" id="A0A975K7F0"/>
<sequence>MIAALLGRLPGIVRITYVRYIAASIGALAVDLGLFLTLMASGAPAMQASATGYTAGILAHWLLSSRTVFSDSLAVRGRARGRQQALFLASALLGLALTALIVGGGDMLGVDPHLAKLVAVIVSFQTTYFLRKAVVFSQ</sequence>
<dbReference type="GO" id="GO:0016020">
    <property type="term" value="C:membrane"/>
    <property type="evidence" value="ECO:0007669"/>
    <property type="project" value="UniProtKB-SubCell"/>
</dbReference>
<evidence type="ECO:0000313" key="8">
    <source>
        <dbReference type="Proteomes" id="UP000681425"/>
    </source>
</evidence>
<dbReference type="InterPro" id="IPR007267">
    <property type="entry name" value="GtrA_DPMS_TM"/>
</dbReference>
<evidence type="ECO:0000256" key="1">
    <source>
        <dbReference type="ARBA" id="ARBA00004141"/>
    </source>
</evidence>
<gene>
    <name evidence="7" type="ORF">KFK14_01375</name>
</gene>
<feature type="domain" description="GtrA/DPMS transmembrane" evidence="6">
    <location>
        <begin position="19"/>
        <end position="136"/>
    </location>
</feature>
<reference evidence="7" key="1">
    <citation type="submission" date="2021-04" db="EMBL/GenBank/DDBJ databases">
        <title>Isolation of p-tert-butylphenol degrading bacteria Sphingobium phenoxybenzoativorans Tas13 from active sludge.</title>
        <authorList>
            <person name="Li Y."/>
        </authorList>
    </citation>
    <scope>NUCLEOTIDE SEQUENCE</scope>
    <source>
        <strain evidence="7">Tas13</strain>
    </source>
</reference>
<keyword evidence="2 5" id="KW-0812">Transmembrane</keyword>